<evidence type="ECO:0000259" key="9">
    <source>
        <dbReference type="SMART" id="SM00650"/>
    </source>
</evidence>
<dbReference type="Pfam" id="PF00398">
    <property type="entry name" value="RrnaAD"/>
    <property type="match status" value="1"/>
</dbReference>
<keyword evidence="11" id="KW-1185">Reference proteome</keyword>
<evidence type="ECO:0000256" key="3">
    <source>
        <dbReference type="ARBA" id="ARBA00022603"/>
    </source>
</evidence>
<feature type="domain" description="Ribosomal RNA adenine methylase transferase N-terminal" evidence="9">
    <location>
        <begin position="35"/>
        <end position="211"/>
    </location>
</feature>
<keyword evidence="6 7" id="KW-0694">RNA-binding</keyword>
<dbReference type="GO" id="GO:0052908">
    <property type="term" value="F:16S rRNA (adenine(1518)-N(6)/adenine(1519)-N(6))-dimethyltransferase activity"/>
    <property type="evidence" value="ECO:0007669"/>
    <property type="project" value="UniProtKB-EC"/>
</dbReference>
<comment type="function">
    <text evidence="7">Specifically dimethylates two adjacent adenosines (A1518 and A1519) in the loop of a conserved hairpin near the 3'-end of 16S rRNA in the 30S particle. May play a critical role in biogenesis of 30S subunits.</text>
</comment>
<evidence type="ECO:0000256" key="8">
    <source>
        <dbReference type="PROSITE-ProRule" id="PRU01026"/>
    </source>
</evidence>
<evidence type="ECO:0000256" key="2">
    <source>
        <dbReference type="ARBA" id="ARBA00022552"/>
    </source>
</evidence>
<dbReference type="InterPro" id="IPR029063">
    <property type="entry name" value="SAM-dependent_MTases_sf"/>
</dbReference>
<dbReference type="SMART" id="SM00650">
    <property type="entry name" value="rADc"/>
    <property type="match status" value="1"/>
</dbReference>
<feature type="binding site" evidence="7 8">
    <location>
        <position position="103"/>
    </location>
    <ligand>
        <name>S-adenosyl-L-methionine</name>
        <dbReference type="ChEBI" id="CHEBI:59789"/>
    </ligand>
</feature>
<dbReference type="FunFam" id="3.40.50.150:FF:000023">
    <property type="entry name" value="Ribosomal RNA small subunit methyltransferase A"/>
    <property type="match status" value="1"/>
</dbReference>
<feature type="binding site" evidence="7 8">
    <location>
        <position position="28"/>
    </location>
    <ligand>
        <name>S-adenosyl-L-methionine</name>
        <dbReference type="ChEBI" id="CHEBI:59789"/>
    </ligand>
</feature>
<dbReference type="EMBL" id="CP031417">
    <property type="protein sequence ID" value="AXK80513.1"/>
    <property type="molecule type" value="Genomic_DNA"/>
</dbReference>
<feature type="binding site" evidence="7 8">
    <location>
        <position position="123"/>
    </location>
    <ligand>
        <name>S-adenosyl-L-methionine</name>
        <dbReference type="ChEBI" id="CHEBI:59789"/>
    </ligand>
</feature>
<keyword evidence="4 7" id="KW-0808">Transferase</keyword>
<dbReference type="InterPro" id="IPR020598">
    <property type="entry name" value="rRNA_Ade_methylase_Trfase_N"/>
</dbReference>
<dbReference type="PANTHER" id="PTHR11727:SF7">
    <property type="entry name" value="DIMETHYLADENOSINE TRANSFERASE-RELATED"/>
    <property type="match status" value="1"/>
</dbReference>
<dbReference type="CDD" id="cd02440">
    <property type="entry name" value="AdoMet_MTases"/>
    <property type="match status" value="1"/>
</dbReference>
<evidence type="ECO:0000256" key="1">
    <source>
        <dbReference type="ARBA" id="ARBA00022490"/>
    </source>
</evidence>
<name>A0A345ZUB6_9HYPH</name>
<dbReference type="SUPFAM" id="SSF53335">
    <property type="entry name" value="S-adenosyl-L-methionine-dependent methyltransferases"/>
    <property type="match status" value="1"/>
</dbReference>
<evidence type="ECO:0000313" key="10">
    <source>
        <dbReference type="EMBL" id="AXK80513.1"/>
    </source>
</evidence>
<dbReference type="GO" id="GO:0003723">
    <property type="term" value="F:RNA binding"/>
    <property type="evidence" value="ECO:0007669"/>
    <property type="project" value="UniProtKB-UniRule"/>
</dbReference>
<dbReference type="PROSITE" id="PS51689">
    <property type="entry name" value="SAM_RNA_A_N6_MT"/>
    <property type="match status" value="1"/>
</dbReference>
<evidence type="ECO:0000256" key="6">
    <source>
        <dbReference type="ARBA" id="ARBA00022884"/>
    </source>
</evidence>
<evidence type="ECO:0000256" key="4">
    <source>
        <dbReference type="ARBA" id="ARBA00022679"/>
    </source>
</evidence>
<feature type="binding site" evidence="7 8">
    <location>
        <position position="77"/>
    </location>
    <ligand>
        <name>S-adenosyl-L-methionine</name>
        <dbReference type="ChEBI" id="CHEBI:59789"/>
    </ligand>
</feature>
<comment type="similarity">
    <text evidence="7">Belongs to the class I-like SAM-binding methyltransferase superfamily. rRNA adenine N(6)-methyltransferase family. RsmA subfamily.</text>
</comment>
<dbReference type="NCBIfam" id="TIGR00755">
    <property type="entry name" value="ksgA"/>
    <property type="match status" value="1"/>
</dbReference>
<dbReference type="KEGG" id="ptaw:DW352_08295"/>
<evidence type="ECO:0000313" key="11">
    <source>
        <dbReference type="Proteomes" id="UP000254889"/>
    </source>
</evidence>
<dbReference type="InterPro" id="IPR020596">
    <property type="entry name" value="rRNA_Ade_Mease_Trfase_CS"/>
</dbReference>
<dbReference type="GO" id="GO:0005829">
    <property type="term" value="C:cytosol"/>
    <property type="evidence" value="ECO:0007669"/>
    <property type="project" value="TreeGrafter"/>
</dbReference>
<sequence length="286" mass="31217">MAQIDDLPPLREVIRRHGLSAKKSLGQNFLLDLNLTTRIARAAEPLESVTAVEIGPGPGGLTRGLLALGARRVIAIERDERALEALHEIAARYEGRLDVIAGDALEVDVREALGPERARVVANLPYNIATPLLIGWLTAEPWPPWYDMLVLMFQREVAERIVAKPGTKSYGRLAVLAGWRTEAKILFDVAPSAFVPPPKVTSSVVRLTPRPEPLPCDATALQKVTEAAFGQRRKMLRQSLKALGMDTNALLEAAGIEPTARAEEIDVEGFVTLARLYAARDRNATA</sequence>
<proteinExistence type="inferred from homology"/>
<evidence type="ECO:0000256" key="7">
    <source>
        <dbReference type="HAMAP-Rule" id="MF_00607"/>
    </source>
</evidence>
<dbReference type="EC" id="2.1.1.182" evidence="7"/>
<dbReference type="PROSITE" id="PS01131">
    <property type="entry name" value="RRNA_A_DIMETH"/>
    <property type="match status" value="1"/>
</dbReference>
<reference evidence="10 11" key="1">
    <citation type="submission" date="2018-07" db="EMBL/GenBank/DDBJ databases">
        <authorList>
            <person name="Quirk P.G."/>
            <person name="Krulwich T.A."/>
        </authorList>
    </citation>
    <scope>NUCLEOTIDE SEQUENCE [LARGE SCALE GENOMIC DNA]</scope>
    <source>
        <strain evidence="10 11">CC-BB4</strain>
    </source>
</reference>
<feature type="binding site" evidence="7 8">
    <location>
        <position position="30"/>
    </location>
    <ligand>
        <name>S-adenosyl-L-methionine</name>
        <dbReference type="ChEBI" id="CHEBI:59789"/>
    </ligand>
</feature>
<gene>
    <name evidence="7" type="primary">rsmA</name>
    <name evidence="7" type="synonym">ksgA</name>
    <name evidence="10" type="ORF">DW352_08295</name>
</gene>
<dbReference type="InterPro" id="IPR011530">
    <property type="entry name" value="rRNA_adenine_dimethylase"/>
</dbReference>
<dbReference type="InterPro" id="IPR023165">
    <property type="entry name" value="rRNA_Ade_diMease-like_C"/>
</dbReference>
<dbReference type="Gene3D" id="3.40.50.150">
    <property type="entry name" value="Vaccinia Virus protein VP39"/>
    <property type="match status" value="1"/>
</dbReference>
<dbReference type="FunFam" id="1.10.8.100:FF:000001">
    <property type="entry name" value="Ribosomal RNA small subunit methyltransferase A"/>
    <property type="match status" value="1"/>
</dbReference>
<accession>A0A345ZUB6</accession>
<protein>
    <recommendedName>
        <fullName evidence="7">Ribosomal RNA small subunit methyltransferase A</fullName>
        <ecNumber evidence="7">2.1.1.182</ecNumber>
    </recommendedName>
    <alternativeName>
        <fullName evidence="7">16S rRNA (adenine(1518)-N(6)/adenine(1519)-N(6))-dimethyltransferase</fullName>
    </alternativeName>
    <alternativeName>
        <fullName evidence="7">16S rRNA dimethyladenosine transferase</fullName>
    </alternativeName>
    <alternativeName>
        <fullName evidence="7">16S rRNA dimethylase</fullName>
    </alternativeName>
    <alternativeName>
        <fullName evidence="7">S-adenosylmethionine-6-N', N'-adenosyl(rRNA) dimethyltransferase</fullName>
    </alternativeName>
</protein>
<comment type="catalytic activity">
    <reaction evidence="7">
        <text>adenosine(1518)/adenosine(1519) in 16S rRNA + 4 S-adenosyl-L-methionine = N(6)-dimethyladenosine(1518)/N(6)-dimethyladenosine(1519) in 16S rRNA + 4 S-adenosyl-L-homocysteine + 4 H(+)</text>
        <dbReference type="Rhea" id="RHEA:19609"/>
        <dbReference type="Rhea" id="RHEA-COMP:10232"/>
        <dbReference type="Rhea" id="RHEA-COMP:10233"/>
        <dbReference type="ChEBI" id="CHEBI:15378"/>
        <dbReference type="ChEBI" id="CHEBI:57856"/>
        <dbReference type="ChEBI" id="CHEBI:59789"/>
        <dbReference type="ChEBI" id="CHEBI:74411"/>
        <dbReference type="ChEBI" id="CHEBI:74493"/>
        <dbReference type="EC" id="2.1.1.182"/>
    </reaction>
</comment>
<keyword evidence="1 7" id="KW-0963">Cytoplasm</keyword>
<evidence type="ECO:0000256" key="5">
    <source>
        <dbReference type="ARBA" id="ARBA00022691"/>
    </source>
</evidence>
<dbReference type="Gene3D" id="1.10.8.100">
    <property type="entry name" value="Ribosomal RNA adenine dimethylase-like, domain 2"/>
    <property type="match status" value="1"/>
</dbReference>
<dbReference type="PANTHER" id="PTHR11727">
    <property type="entry name" value="DIMETHYLADENOSINE TRANSFERASE"/>
    <property type="match status" value="1"/>
</dbReference>
<comment type="subcellular location">
    <subcellularLocation>
        <location evidence="7">Cytoplasm</location>
    </subcellularLocation>
</comment>
<dbReference type="OrthoDB" id="9814755at2"/>
<organism evidence="10 11">
    <name type="scientific">Pseudolabrys taiwanensis</name>
    <dbReference type="NCBI Taxonomy" id="331696"/>
    <lineage>
        <taxon>Bacteria</taxon>
        <taxon>Pseudomonadati</taxon>
        <taxon>Pseudomonadota</taxon>
        <taxon>Alphaproteobacteria</taxon>
        <taxon>Hyphomicrobiales</taxon>
        <taxon>Xanthobacteraceae</taxon>
        <taxon>Pseudolabrys</taxon>
    </lineage>
</organism>
<keyword evidence="2 7" id="KW-0698">rRNA processing</keyword>
<dbReference type="Proteomes" id="UP000254889">
    <property type="component" value="Chromosome"/>
</dbReference>
<feature type="binding site" evidence="7 8">
    <location>
        <position position="55"/>
    </location>
    <ligand>
        <name>S-adenosyl-L-methionine</name>
        <dbReference type="ChEBI" id="CHEBI:59789"/>
    </ligand>
</feature>
<dbReference type="RefSeq" id="WP_115690237.1">
    <property type="nucleotide sequence ID" value="NZ_CP031417.1"/>
</dbReference>
<dbReference type="HAMAP" id="MF_00607">
    <property type="entry name" value="16SrRNA_methyltr_A"/>
    <property type="match status" value="1"/>
</dbReference>
<keyword evidence="3 7" id="KW-0489">Methyltransferase</keyword>
<dbReference type="InterPro" id="IPR001737">
    <property type="entry name" value="KsgA/Erm"/>
</dbReference>
<keyword evidence="5 7" id="KW-0949">S-adenosyl-L-methionine</keyword>
<dbReference type="AlphaFoldDB" id="A0A345ZUB6"/>